<dbReference type="Pfam" id="PF15055">
    <property type="entry name" value="DMAC1_Dmo2"/>
    <property type="match status" value="1"/>
</dbReference>
<organism evidence="3 4">
    <name type="scientific">Lentinula raphanica</name>
    <dbReference type="NCBI Taxonomy" id="153919"/>
    <lineage>
        <taxon>Eukaryota</taxon>
        <taxon>Fungi</taxon>
        <taxon>Dikarya</taxon>
        <taxon>Basidiomycota</taxon>
        <taxon>Agaricomycotina</taxon>
        <taxon>Agaricomycetes</taxon>
        <taxon>Agaricomycetidae</taxon>
        <taxon>Agaricales</taxon>
        <taxon>Marasmiineae</taxon>
        <taxon>Omphalotaceae</taxon>
        <taxon>Lentinula</taxon>
    </lineage>
</organism>
<keyword evidence="1" id="KW-1133">Transmembrane helix</keyword>
<name>A0AA38UIP5_9AGAR</name>
<dbReference type="EMBL" id="MU806007">
    <property type="protein sequence ID" value="KAJ3842386.1"/>
    <property type="molecule type" value="Genomic_DNA"/>
</dbReference>
<dbReference type="Proteomes" id="UP001163846">
    <property type="component" value="Unassembled WGS sequence"/>
</dbReference>
<feature type="transmembrane region" description="Helical" evidence="1">
    <location>
        <begin position="58"/>
        <end position="75"/>
    </location>
</feature>
<keyword evidence="1" id="KW-0472">Membrane</keyword>
<feature type="non-terminal residue" evidence="3">
    <location>
        <position position="1"/>
    </location>
</feature>
<evidence type="ECO:0000313" key="3">
    <source>
        <dbReference type="EMBL" id="KAJ3842386.1"/>
    </source>
</evidence>
<sequence>STRLAPESSSSRMEDVKPKPGDCISCRIIGTGTFATVGGYALWQSRAVAPGTPMQKRAMAGVGVAMLIASLFRWYK</sequence>
<keyword evidence="4" id="KW-1185">Reference proteome</keyword>
<evidence type="ECO:0000313" key="4">
    <source>
        <dbReference type="Proteomes" id="UP001163846"/>
    </source>
</evidence>
<reference evidence="3" key="1">
    <citation type="submission" date="2022-08" db="EMBL/GenBank/DDBJ databases">
        <authorList>
            <consortium name="DOE Joint Genome Institute"/>
            <person name="Min B."/>
            <person name="Riley R."/>
            <person name="Sierra-Patev S."/>
            <person name="Naranjo-Ortiz M."/>
            <person name="Looney B."/>
            <person name="Konkel Z."/>
            <person name="Slot J.C."/>
            <person name="Sakamoto Y."/>
            <person name="Steenwyk J.L."/>
            <person name="Rokas A."/>
            <person name="Carro J."/>
            <person name="Camarero S."/>
            <person name="Ferreira P."/>
            <person name="Molpeceres G."/>
            <person name="Ruiz-Duenas F.J."/>
            <person name="Serrano A."/>
            <person name="Henrissat B."/>
            <person name="Drula E."/>
            <person name="Hughes K.W."/>
            <person name="Mata J.L."/>
            <person name="Ishikawa N.K."/>
            <person name="Vargas-Isla R."/>
            <person name="Ushijima S."/>
            <person name="Smith C.A."/>
            <person name="Ahrendt S."/>
            <person name="Andreopoulos W."/>
            <person name="He G."/>
            <person name="Labutti K."/>
            <person name="Lipzen A."/>
            <person name="Ng V."/>
            <person name="Sandor L."/>
            <person name="Barry K."/>
            <person name="Martinez A.T."/>
            <person name="Xiao Y."/>
            <person name="Gibbons J.G."/>
            <person name="Terashima K."/>
            <person name="Hibbett D.S."/>
            <person name="Grigoriev I.V."/>
        </authorList>
    </citation>
    <scope>NUCLEOTIDE SEQUENCE</scope>
    <source>
        <strain evidence="3">TFB9207</strain>
    </source>
</reference>
<keyword evidence="1" id="KW-0812">Transmembrane</keyword>
<comment type="caution">
    <text evidence="3">The sequence shown here is derived from an EMBL/GenBank/DDBJ whole genome shotgun (WGS) entry which is preliminary data.</text>
</comment>
<protein>
    <recommendedName>
        <fullName evidence="2">Distal membrane-arm assembly complex protein 1-like domain-containing protein</fullName>
    </recommendedName>
</protein>
<gene>
    <name evidence="3" type="ORF">F5878DRAFT_529965</name>
</gene>
<proteinExistence type="predicted"/>
<accession>A0AA38UIP5</accession>
<dbReference type="AlphaFoldDB" id="A0AA38UIP5"/>
<evidence type="ECO:0000259" key="2">
    <source>
        <dbReference type="Pfam" id="PF15055"/>
    </source>
</evidence>
<dbReference type="InterPro" id="IPR028036">
    <property type="entry name" value="DMAC1-like_dom"/>
</dbReference>
<evidence type="ECO:0000256" key="1">
    <source>
        <dbReference type="SAM" id="Phobius"/>
    </source>
</evidence>
<feature type="domain" description="Distal membrane-arm assembly complex protein 1-like" evidence="2">
    <location>
        <begin position="22"/>
        <end position="68"/>
    </location>
</feature>